<protein>
    <recommendedName>
        <fullName evidence="13">Phosphatidyl-N-methylethanolamine N-methyltransferase</fullName>
        <ecNumber evidence="13">2.1.1.71</ecNumber>
    </recommendedName>
    <alternativeName>
        <fullName evidence="13">Phospholipid methyltransferase</fullName>
        <shortName evidence="13">PLMT</shortName>
    </alternativeName>
</protein>
<dbReference type="PROSITE" id="PS51599">
    <property type="entry name" value="SAM_PEMT_PEM2"/>
    <property type="match status" value="1"/>
</dbReference>
<feature type="topological domain" description="Cytoplasmic" evidence="13">
    <location>
        <begin position="559"/>
        <end position="585"/>
    </location>
</feature>
<feature type="transmembrane region" description="Helical" evidence="15">
    <location>
        <begin position="641"/>
        <end position="665"/>
    </location>
</feature>
<keyword evidence="10 13" id="KW-0472">Membrane</keyword>
<keyword evidence="2 13" id="KW-0444">Lipid biosynthesis</keyword>
<dbReference type="InterPro" id="IPR039602">
    <property type="entry name" value="Rxt2"/>
</dbReference>
<dbReference type="GeneID" id="92081212"/>
<evidence type="ECO:0000256" key="11">
    <source>
        <dbReference type="ARBA" id="ARBA00023209"/>
    </source>
</evidence>
<keyword evidence="6 13" id="KW-0812">Transmembrane</keyword>
<comment type="similarity">
    <text evidence="13">Belongs to the class VI-like SAM-binding methyltransferase superfamily. PEMT/PEM2 methyltransferase family.</text>
</comment>
<evidence type="ECO:0000256" key="4">
    <source>
        <dbReference type="ARBA" id="ARBA00022679"/>
    </source>
</evidence>
<feature type="region of interest" description="Disordered" evidence="14">
    <location>
        <begin position="24"/>
        <end position="46"/>
    </location>
</feature>
<keyword evidence="11 13" id="KW-0594">Phospholipid biosynthesis</keyword>
<feature type="binding site" evidence="13">
    <location>
        <begin position="590"/>
        <end position="592"/>
    </location>
    <ligand>
        <name>S-adenosyl-L-methionine</name>
        <dbReference type="ChEBI" id="CHEBI:59789"/>
    </ligand>
</feature>
<feature type="transmembrane region" description="Helical" evidence="15">
    <location>
        <begin position="583"/>
        <end position="603"/>
    </location>
</feature>
<dbReference type="Gene3D" id="1.20.120.1630">
    <property type="match status" value="1"/>
</dbReference>
<keyword evidence="13" id="KW-0496">Mitochondrion</keyword>
<keyword evidence="8 13" id="KW-1133">Transmembrane helix</keyword>
<keyword evidence="4 13" id="KW-0808">Transferase</keyword>
<comment type="catalytic activity">
    <reaction evidence="13">
        <text>a 1,2-diacyl-sn-glycero-3-phospho-N,N-dimethylethanolamine + S-adenosyl-L-methionine = a 1,2-diacyl-sn-glycero-3-phosphocholine + S-adenosyl-L-homocysteine + H(+)</text>
        <dbReference type="Rhea" id="RHEA:32739"/>
        <dbReference type="ChEBI" id="CHEBI:15378"/>
        <dbReference type="ChEBI" id="CHEBI:57643"/>
        <dbReference type="ChEBI" id="CHEBI:57856"/>
        <dbReference type="ChEBI" id="CHEBI:59789"/>
        <dbReference type="ChEBI" id="CHEBI:64572"/>
    </reaction>
</comment>
<keyword evidence="5 13" id="KW-0949">S-adenosyl-L-methionine</keyword>
<evidence type="ECO:0000256" key="1">
    <source>
        <dbReference type="ARBA" id="ARBA00004127"/>
    </source>
</evidence>
<dbReference type="EC" id="2.1.1.71" evidence="13"/>
<comment type="function">
    <text evidence="13">Catalyzes the second two steps of the methylation pathway of phosphatidylcholine biosynthesis, the SAM-dependent methylation of phosphatidylmonomethylethanolamine (PMME) to phosphatidyldimethylethanolamine (PDME) and of PDME to phosphatidylcholine (PC).</text>
</comment>
<feature type="transmembrane region" description="Helical" evidence="15">
    <location>
        <begin position="544"/>
        <end position="563"/>
    </location>
</feature>
<feature type="topological domain" description="Lumenal" evidence="13">
    <location>
        <begin position="525"/>
        <end position="536"/>
    </location>
</feature>
<evidence type="ECO:0000256" key="3">
    <source>
        <dbReference type="ARBA" id="ARBA00022603"/>
    </source>
</evidence>
<proteinExistence type="inferred from homology"/>
<dbReference type="Pfam" id="PF04191">
    <property type="entry name" value="PEMT"/>
    <property type="match status" value="1"/>
</dbReference>
<feature type="transmembrane region" description="Helical" evidence="15">
    <location>
        <begin position="505"/>
        <end position="523"/>
    </location>
</feature>
<feature type="topological domain" description="Lumenal" evidence="13">
    <location>
        <begin position="1"/>
        <end position="503"/>
    </location>
</feature>
<sequence length="699" mass="77246">MASSQQVLFAETVIAMKKAIKRKAYESDSDEEIDHHGNRGQKLKKRARFVHEGQLAPPSGPEVYREIVNHGGYERAIINRNPPLVDEEGYEPESDDEDYEERMQEIMASAFQFNPYASVRLETILAPLTSVTDLSSHPTLARPYTSKTLTDLTTQACNIMHKENAALWKVKHLLTKLTGDHVWVPCELMIGPNDLDMYRNDYLSNGMSKASASSESAQLMLERALGGASTNGQPSVDGETPSANKDGMGSRNDESVADPDTSMVDADGPSNAKTNGNQATGDNGDNAKRPPENDEETRPPTGTSQQGEDGGSRLESKLADARGGPATNGDSSNGNLLQKALLNGKDVNRMAESTTSTTSDGLDEMFIHPIFIAPRSAHPDRDLGIPEAEADDVRRLLQLWVQKQEEVCRGAKRLYEGLLRADRLRKTVFQWSKYEAHSGPNRDMSDGEDWYDKEEWGLDEDLKKGQDEEEGRYNTNNQEDENTKFATMAPFAIEPAQLVDFSQRSLLISACAIAFNPLFWNIVARREYRTRFLTKAFGGNGQTACYALAATIFSLGLFRDLLYERALRAQPSHPLLEEPAVKWFAYGLVATGNVLVLSSTWALGITGTFLGDYFGILMDAMVTGFPFSVTDAPMYWGSTCSFLGTALLYGKPAGLLLTAWVYAVYKVALAYENPFTAEIYAKRERQRAVAGKGEAKKTR</sequence>
<gene>
    <name evidence="17" type="ORF">PG986_011928</name>
</gene>
<keyword evidence="3 13" id="KW-0489">Methyltransferase</keyword>
<reference evidence="17 18" key="1">
    <citation type="submission" date="2023-01" db="EMBL/GenBank/DDBJ databases">
        <title>Analysis of 21 Apiospora genomes using comparative genomics revels a genus with tremendous synthesis potential of carbohydrate active enzymes and secondary metabolites.</title>
        <authorList>
            <person name="Sorensen T."/>
        </authorList>
    </citation>
    <scope>NUCLEOTIDE SEQUENCE [LARGE SCALE GENOMIC DNA]</scope>
    <source>
        <strain evidence="17 18">CBS 24483</strain>
    </source>
</reference>
<keyword evidence="7 13" id="KW-0256">Endoplasmic reticulum</keyword>
<keyword evidence="12 13" id="KW-1208">Phospholipid metabolism</keyword>
<name>A0ABR1PYS0_9PEZI</name>
<organism evidence="17 18">
    <name type="scientific">Apiospora aurea</name>
    <dbReference type="NCBI Taxonomy" id="335848"/>
    <lineage>
        <taxon>Eukaryota</taxon>
        <taxon>Fungi</taxon>
        <taxon>Dikarya</taxon>
        <taxon>Ascomycota</taxon>
        <taxon>Pezizomycotina</taxon>
        <taxon>Sordariomycetes</taxon>
        <taxon>Xylariomycetidae</taxon>
        <taxon>Amphisphaeriales</taxon>
        <taxon>Apiosporaceae</taxon>
        <taxon>Apiospora</taxon>
    </lineage>
</organism>
<feature type="region of interest" description="Disordered" evidence="14">
    <location>
        <begin position="226"/>
        <end position="336"/>
    </location>
</feature>
<feature type="transmembrane region" description="Helical" evidence="15">
    <location>
        <begin position="610"/>
        <end position="629"/>
    </location>
</feature>
<evidence type="ECO:0000256" key="12">
    <source>
        <dbReference type="ARBA" id="ARBA00023264"/>
    </source>
</evidence>
<dbReference type="PANTHER" id="PTHR28232:SF1">
    <property type="entry name" value="TRANSCRIPTIONAL REGULATORY PROTEIN RXT2"/>
    <property type="match status" value="1"/>
</dbReference>
<comment type="pathway">
    <text evidence="13">Phospholipid metabolism; phosphatidylcholine biosynthesis.</text>
</comment>
<feature type="binding site" evidence="13">
    <location>
        <begin position="672"/>
        <end position="673"/>
    </location>
    <ligand>
        <name>S-adenosyl-L-methionine</name>
        <dbReference type="ChEBI" id="CHEBI:59789"/>
    </ligand>
</feature>
<evidence type="ECO:0000256" key="2">
    <source>
        <dbReference type="ARBA" id="ARBA00022516"/>
    </source>
</evidence>
<dbReference type="InterPro" id="IPR024960">
    <property type="entry name" value="PEMT/MFAP"/>
</dbReference>
<dbReference type="Pfam" id="PF08595">
    <property type="entry name" value="RXT2_N"/>
    <property type="match status" value="1"/>
</dbReference>
<keyword evidence="18" id="KW-1185">Reference proteome</keyword>
<dbReference type="PANTHER" id="PTHR28232">
    <property type="entry name" value="TRANSCRIPTIONAL REGULATORY PROTEIN RXT2"/>
    <property type="match status" value="1"/>
</dbReference>
<evidence type="ECO:0000256" key="9">
    <source>
        <dbReference type="ARBA" id="ARBA00023098"/>
    </source>
</evidence>
<evidence type="ECO:0000256" key="14">
    <source>
        <dbReference type="SAM" id="MobiDB-lite"/>
    </source>
</evidence>
<dbReference type="RefSeq" id="XP_066694846.1">
    <property type="nucleotide sequence ID" value="XM_066848150.1"/>
</dbReference>
<feature type="topological domain" description="Cytoplasmic" evidence="13">
    <location>
        <begin position="671"/>
        <end position="699"/>
    </location>
</feature>
<feature type="topological domain" description="Lumenal" evidence="13">
    <location>
        <begin position="607"/>
        <end position="649"/>
    </location>
</feature>
<feature type="compositionally biased region" description="Basic and acidic residues" evidence="14">
    <location>
        <begin position="285"/>
        <end position="298"/>
    </location>
</feature>
<dbReference type="Proteomes" id="UP001391051">
    <property type="component" value="Unassembled WGS sequence"/>
</dbReference>
<dbReference type="HAMAP" id="MF_03216">
    <property type="entry name" value="PLMT"/>
    <property type="match status" value="1"/>
</dbReference>
<evidence type="ECO:0000256" key="7">
    <source>
        <dbReference type="ARBA" id="ARBA00022824"/>
    </source>
</evidence>
<feature type="compositionally biased region" description="Basic and acidic residues" evidence="14">
    <location>
        <begin position="310"/>
        <end position="320"/>
    </location>
</feature>
<comment type="catalytic activity">
    <reaction evidence="13">
        <text>a 1,2-diacyl-sn-glycero-3-phospho-N-methylethanolamine + S-adenosyl-L-methionine = a 1,2-diacyl-sn-glycero-3-phospho-N,N-dimethylethanolamine + S-adenosyl-L-homocysteine + H(+)</text>
        <dbReference type="Rhea" id="RHEA:32735"/>
        <dbReference type="ChEBI" id="CHEBI:15378"/>
        <dbReference type="ChEBI" id="CHEBI:57856"/>
        <dbReference type="ChEBI" id="CHEBI:59789"/>
        <dbReference type="ChEBI" id="CHEBI:64572"/>
        <dbReference type="ChEBI" id="CHEBI:64573"/>
        <dbReference type="EC" id="2.1.1.71"/>
    </reaction>
</comment>
<feature type="domain" description="Transcriptional regulatory protein RXT2 N-terminal" evidence="16">
    <location>
        <begin position="38"/>
        <end position="180"/>
    </location>
</feature>
<evidence type="ECO:0000256" key="8">
    <source>
        <dbReference type="ARBA" id="ARBA00022989"/>
    </source>
</evidence>
<evidence type="ECO:0000256" key="15">
    <source>
        <dbReference type="SAM" id="Phobius"/>
    </source>
</evidence>
<dbReference type="InterPro" id="IPR013904">
    <property type="entry name" value="RXT2_N"/>
</dbReference>
<comment type="caution">
    <text evidence="17">The sequence shown here is derived from an EMBL/GenBank/DDBJ whole genome shotgun (WGS) entry which is preliminary data.</text>
</comment>
<feature type="region of interest" description="Disordered" evidence="14">
    <location>
        <begin position="461"/>
        <end position="480"/>
    </location>
</feature>
<comment type="subcellular location">
    <subcellularLocation>
        <location evidence="1">Endomembrane system</location>
        <topology evidence="1">Multi-pass membrane protein</topology>
    </subcellularLocation>
    <subcellularLocation>
        <location evidence="13">Endoplasmic reticulum membrane</location>
        <topology evidence="13">Multi-pass membrane protein</topology>
    </subcellularLocation>
    <subcellularLocation>
        <location evidence="13">Mitochondrion membrane</location>
        <topology evidence="13">Multi-pass membrane protein</topology>
    </subcellularLocation>
</comment>
<feature type="compositionally biased region" description="Polar residues" evidence="14">
    <location>
        <begin position="271"/>
        <end position="283"/>
    </location>
</feature>
<evidence type="ECO:0000256" key="13">
    <source>
        <dbReference type="HAMAP-Rule" id="MF_03216"/>
    </source>
</evidence>
<evidence type="ECO:0000256" key="5">
    <source>
        <dbReference type="ARBA" id="ARBA00022691"/>
    </source>
</evidence>
<dbReference type="InterPro" id="IPR007318">
    <property type="entry name" value="Phopholipid_MeTrfase"/>
</dbReference>
<evidence type="ECO:0000313" key="18">
    <source>
        <dbReference type="Proteomes" id="UP001391051"/>
    </source>
</evidence>
<dbReference type="EMBL" id="JAQQWE010000008">
    <property type="protein sequence ID" value="KAK7942815.1"/>
    <property type="molecule type" value="Genomic_DNA"/>
</dbReference>
<accession>A0ABR1PYS0</accession>
<feature type="intramembrane region" description="Helical" evidence="13">
    <location>
        <begin position="504"/>
        <end position="524"/>
    </location>
</feature>
<keyword evidence="9 13" id="KW-0443">Lipid metabolism</keyword>
<evidence type="ECO:0000256" key="6">
    <source>
        <dbReference type="ARBA" id="ARBA00022692"/>
    </source>
</evidence>
<evidence type="ECO:0000256" key="10">
    <source>
        <dbReference type="ARBA" id="ARBA00023136"/>
    </source>
</evidence>
<evidence type="ECO:0000259" key="16">
    <source>
        <dbReference type="Pfam" id="PF08595"/>
    </source>
</evidence>
<evidence type="ECO:0000313" key="17">
    <source>
        <dbReference type="EMBL" id="KAK7942815.1"/>
    </source>
</evidence>